<keyword evidence="3" id="KW-1185">Reference proteome</keyword>
<proteinExistence type="predicted"/>
<gene>
    <name evidence="2" type="ORF">DCO56_09095</name>
</gene>
<feature type="transmembrane region" description="Helical" evidence="1">
    <location>
        <begin position="126"/>
        <end position="143"/>
    </location>
</feature>
<feature type="transmembrane region" description="Helical" evidence="1">
    <location>
        <begin position="367"/>
        <end position="388"/>
    </location>
</feature>
<dbReference type="OrthoDB" id="660780at2"/>
<evidence type="ECO:0000313" key="2">
    <source>
        <dbReference type="EMBL" id="PUV25087.1"/>
    </source>
</evidence>
<feature type="transmembrane region" description="Helical" evidence="1">
    <location>
        <begin position="39"/>
        <end position="56"/>
    </location>
</feature>
<dbReference type="AlphaFoldDB" id="A0A363NWG0"/>
<comment type="caution">
    <text evidence="2">The sequence shown here is derived from an EMBL/GenBank/DDBJ whole genome shotgun (WGS) entry which is preliminary data.</text>
</comment>
<keyword evidence="1" id="KW-1133">Transmembrane helix</keyword>
<feature type="transmembrane region" description="Helical" evidence="1">
    <location>
        <begin position="63"/>
        <end position="86"/>
    </location>
</feature>
<dbReference type="InterPro" id="IPR023298">
    <property type="entry name" value="ATPase_P-typ_TM_dom_sf"/>
</dbReference>
<evidence type="ECO:0000313" key="3">
    <source>
        <dbReference type="Proteomes" id="UP000250831"/>
    </source>
</evidence>
<accession>A0A363NWG0</accession>
<protein>
    <submittedName>
        <fullName evidence="2">Uncharacterized protein</fullName>
    </submittedName>
</protein>
<name>A0A363NWG0_9SPHI</name>
<keyword evidence="1" id="KW-0472">Membrane</keyword>
<dbReference type="Proteomes" id="UP000250831">
    <property type="component" value="Unassembled WGS sequence"/>
</dbReference>
<reference evidence="2 3" key="1">
    <citation type="submission" date="2018-04" db="EMBL/GenBank/DDBJ databases">
        <title>Sphingobacterium sp. M46 Genome.</title>
        <authorList>
            <person name="Cheng J."/>
            <person name="Li Y."/>
        </authorList>
    </citation>
    <scope>NUCLEOTIDE SEQUENCE [LARGE SCALE GENOMIC DNA]</scope>
    <source>
        <strain evidence="2 3">M46</strain>
    </source>
</reference>
<evidence type="ECO:0000256" key="1">
    <source>
        <dbReference type="SAM" id="Phobius"/>
    </source>
</evidence>
<feature type="transmembrane region" description="Helical" evidence="1">
    <location>
        <begin position="98"/>
        <end position="114"/>
    </location>
</feature>
<organism evidence="2 3">
    <name type="scientific">Sphingobacterium athyrii</name>
    <dbReference type="NCBI Taxonomy" id="2152717"/>
    <lineage>
        <taxon>Bacteria</taxon>
        <taxon>Pseudomonadati</taxon>
        <taxon>Bacteroidota</taxon>
        <taxon>Sphingobacteriia</taxon>
        <taxon>Sphingobacteriales</taxon>
        <taxon>Sphingobacteriaceae</taxon>
        <taxon>Sphingobacterium</taxon>
    </lineage>
</organism>
<feature type="transmembrane region" description="Helical" evidence="1">
    <location>
        <begin position="7"/>
        <end position="27"/>
    </location>
</feature>
<feature type="transmembrane region" description="Helical" evidence="1">
    <location>
        <begin position="394"/>
        <end position="415"/>
    </location>
</feature>
<feature type="transmembrane region" description="Helical" evidence="1">
    <location>
        <begin position="329"/>
        <end position="347"/>
    </location>
</feature>
<feature type="transmembrane region" description="Helical" evidence="1">
    <location>
        <begin position="427"/>
        <end position="447"/>
    </location>
</feature>
<dbReference type="EMBL" id="QCXX01000002">
    <property type="protein sequence ID" value="PUV25087.1"/>
    <property type="molecule type" value="Genomic_DNA"/>
</dbReference>
<keyword evidence="1" id="KW-0812">Transmembrane</keyword>
<dbReference type="SUPFAM" id="SSF81665">
    <property type="entry name" value="Calcium ATPase, transmembrane domain M"/>
    <property type="match status" value="1"/>
</dbReference>
<dbReference type="RefSeq" id="WP_108633419.1">
    <property type="nucleotide sequence ID" value="NZ_QCXX01000002.1"/>
</dbReference>
<sequence>MYQRLRILASPLFILFLILLLVNDFYLKGAFHNVLTGKLSDFSGLFIFPIFWSAIFPKRKALIFIATAVLFTFWKSEYSAGLIQWMNPYFGVGRTVDLSDLMALPMIGLAWFYTKSGSQPAIRPVFMLRLSTYLIGMVAMFAFCATTQPRYIQAFEQPQYILLRHPTLKNFDPYYGFQFYKKDSLLVVKIDYLYRNRPVRNDDYNKNKNIQQLDQDVLSIIGDSATRIPAGTITQLTIHTDEWTDSLRFNGGRLDGPLIRTKGNKRIIEGFYKMGLEDATWTLRDSSSNDRVVQTFVQGEKTQVKQYSGDKLKSSSTVNTRADTIVNTYVQLAMLTLAVAAMCFLLYRNKRKAIPTGLQLSLLWKLLICFVSPMIVWLFYIGIMLLLMNYDEDIFEAIATAIFVFIAVCPLMFIIVFAIKLAKEIDVFWYCLLFALLLSIFKTYAILEALSS</sequence>